<keyword evidence="1" id="KW-0812">Transmembrane</keyword>
<evidence type="ECO:0000256" key="1">
    <source>
        <dbReference type="SAM" id="Phobius"/>
    </source>
</evidence>
<reference evidence="3" key="1">
    <citation type="journal article" date="2019" name="Int. J. Syst. Evol. Microbiol.">
        <title>The Global Catalogue of Microorganisms (GCM) 10K type strain sequencing project: providing services to taxonomists for standard genome sequencing and annotation.</title>
        <authorList>
            <consortium name="The Broad Institute Genomics Platform"/>
            <consortium name="The Broad Institute Genome Sequencing Center for Infectious Disease"/>
            <person name="Wu L."/>
            <person name="Ma J."/>
        </authorList>
    </citation>
    <scope>NUCLEOTIDE SEQUENCE [LARGE SCALE GENOMIC DNA]</scope>
    <source>
        <strain evidence="3">ICMP 6774ER</strain>
    </source>
</reference>
<accession>A0ABW4SMW7</accession>
<organism evidence="2 3">
    <name type="scientific">Nonomuraea mangrovi</name>
    <dbReference type="NCBI Taxonomy" id="2316207"/>
    <lineage>
        <taxon>Bacteria</taxon>
        <taxon>Bacillati</taxon>
        <taxon>Actinomycetota</taxon>
        <taxon>Actinomycetes</taxon>
        <taxon>Streptosporangiales</taxon>
        <taxon>Streptosporangiaceae</taxon>
        <taxon>Nonomuraea</taxon>
    </lineage>
</organism>
<evidence type="ECO:0000313" key="3">
    <source>
        <dbReference type="Proteomes" id="UP001597368"/>
    </source>
</evidence>
<protein>
    <submittedName>
        <fullName evidence="2">Uncharacterized protein</fullName>
    </submittedName>
</protein>
<keyword evidence="1" id="KW-0472">Membrane</keyword>
<keyword evidence="3" id="KW-1185">Reference proteome</keyword>
<dbReference type="EMBL" id="JBHUFV010000006">
    <property type="protein sequence ID" value="MFD1930907.1"/>
    <property type="molecule type" value="Genomic_DNA"/>
</dbReference>
<keyword evidence="1" id="KW-1133">Transmembrane helix</keyword>
<evidence type="ECO:0000313" key="2">
    <source>
        <dbReference type="EMBL" id="MFD1930907.1"/>
    </source>
</evidence>
<feature type="transmembrane region" description="Helical" evidence="1">
    <location>
        <begin position="44"/>
        <end position="64"/>
    </location>
</feature>
<dbReference type="Proteomes" id="UP001597368">
    <property type="component" value="Unassembled WGS sequence"/>
</dbReference>
<name>A0ABW4SMW7_9ACTN</name>
<feature type="transmembrane region" description="Helical" evidence="1">
    <location>
        <begin position="21"/>
        <end position="38"/>
    </location>
</feature>
<comment type="caution">
    <text evidence="2">The sequence shown here is derived from an EMBL/GenBank/DDBJ whole genome shotgun (WGS) entry which is preliminary data.</text>
</comment>
<gene>
    <name evidence="2" type="ORF">ACFSKW_05385</name>
</gene>
<dbReference type="RefSeq" id="WP_379569759.1">
    <property type="nucleotide sequence ID" value="NZ_JBHUFV010000006.1"/>
</dbReference>
<sequence>MTVIPPGRPPRPPVPAIVWKTYLTVAAISLVVAIYAAIMKDPQAMTAMATASAGCAVLFIRAYVRRRL</sequence>
<proteinExistence type="predicted"/>